<dbReference type="RefSeq" id="WP_066522172.1">
    <property type="nucleotide sequence ID" value="NZ_CABMOF010000007.1"/>
</dbReference>
<dbReference type="InterPro" id="IPR012340">
    <property type="entry name" value="NA-bd_OB-fold"/>
</dbReference>
<evidence type="ECO:0000313" key="6">
    <source>
        <dbReference type="Proteomes" id="UP000070366"/>
    </source>
</evidence>
<evidence type="ECO:0000256" key="4">
    <source>
        <dbReference type="SAM" id="MobiDB-lite"/>
    </source>
</evidence>
<comment type="subunit">
    <text evidence="2">Homotetramer.</text>
</comment>
<dbReference type="CDD" id="cd04496">
    <property type="entry name" value="SSB_OBF"/>
    <property type="match status" value="1"/>
</dbReference>
<dbReference type="AlphaFoldDB" id="A0A136Q1B8"/>
<evidence type="ECO:0000256" key="2">
    <source>
        <dbReference type="HAMAP-Rule" id="MF_00984"/>
    </source>
</evidence>
<keyword evidence="6" id="KW-1185">Reference proteome</keyword>
<dbReference type="HAMAP" id="MF_00984">
    <property type="entry name" value="SSB"/>
    <property type="match status" value="1"/>
</dbReference>
<protein>
    <recommendedName>
        <fullName evidence="2 3">Single-stranded DNA-binding protein</fullName>
        <shortName evidence="2">SSB</shortName>
    </recommendedName>
</protein>
<reference evidence="5 6" key="1">
    <citation type="submission" date="2016-02" db="EMBL/GenBank/DDBJ databases">
        <authorList>
            <person name="Wen L."/>
            <person name="He K."/>
            <person name="Yang H."/>
        </authorList>
    </citation>
    <scope>NUCLEOTIDE SEQUENCE [LARGE SCALE GENOMIC DNA]</scope>
    <source>
        <strain evidence="5 6">DSM 22607</strain>
    </source>
</reference>
<dbReference type="OrthoDB" id="9809878at2"/>
<evidence type="ECO:0000313" key="5">
    <source>
        <dbReference type="EMBL" id="KXK64480.1"/>
    </source>
</evidence>
<dbReference type="SUPFAM" id="SSF50249">
    <property type="entry name" value="Nucleic acid-binding proteins"/>
    <property type="match status" value="1"/>
</dbReference>
<dbReference type="InterPro" id="IPR000424">
    <property type="entry name" value="Primosome_PriB/ssb"/>
</dbReference>
<comment type="caution">
    <text evidence="2">Lacks conserved residue(s) required for the propagation of feature annotation.</text>
</comment>
<evidence type="ECO:0000256" key="3">
    <source>
        <dbReference type="PIRNR" id="PIRNR002070"/>
    </source>
</evidence>
<keyword evidence="1 2" id="KW-0238">DNA-binding</keyword>
<dbReference type="PATRIC" id="fig|626937.4.peg.2517"/>
<proteinExistence type="inferred from homology"/>
<dbReference type="PIRSF" id="PIRSF002070">
    <property type="entry name" value="SSB"/>
    <property type="match status" value="1"/>
</dbReference>
<dbReference type="NCBIfam" id="TIGR00621">
    <property type="entry name" value="ssb"/>
    <property type="match status" value="1"/>
</dbReference>
<dbReference type="Gene3D" id="2.40.50.140">
    <property type="entry name" value="Nucleic acid-binding proteins"/>
    <property type="match status" value="1"/>
</dbReference>
<organism evidence="5 6">
    <name type="scientific">Christensenella minuta</name>
    <dbReference type="NCBI Taxonomy" id="626937"/>
    <lineage>
        <taxon>Bacteria</taxon>
        <taxon>Bacillati</taxon>
        <taxon>Bacillota</taxon>
        <taxon>Clostridia</taxon>
        <taxon>Christensenellales</taxon>
        <taxon>Christensenellaceae</taxon>
        <taxon>Christensenella</taxon>
    </lineage>
</organism>
<dbReference type="GO" id="GO:0006260">
    <property type="term" value="P:DNA replication"/>
    <property type="evidence" value="ECO:0007669"/>
    <property type="project" value="InterPro"/>
</dbReference>
<dbReference type="PANTHER" id="PTHR10302:SF27">
    <property type="entry name" value="SINGLE-STRANDED DNA-BINDING PROTEIN"/>
    <property type="match status" value="1"/>
</dbReference>
<gene>
    <name evidence="5" type="ORF">HMPREF3293_02559</name>
</gene>
<accession>A0A136Q1B8</accession>
<feature type="compositionally biased region" description="Acidic residues" evidence="4">
    <location>
        <begin position="130"/>
        <end position="148"/>
    </location>
</feature>
<feature type="region of interest" description="Disordered" evidence="4">
    <location>
        <begin position="103"/>
        <end position="148"/>
    </location>
</feature>
<dbReference type="GO" id="GO:0003697">
    <property type="term" value="F:single-stranded DNA binding"/>
    <property type="evidence" value="ECO:0007669"/>
    <property type="project" value="UniProtKB-UniRule"/>
</dbReference>
<feature type="compositionally biased region" description="Low complexity" evidence="4">
    <location>
        <begin position="117"/>
        <end position="127"/>
    </location>
</feature>
<sequence length="148" mass="16344">MNKAILVGNLTRDPEQRTTPSGVSVTSFTVAVTRRYKSQDGTQQADFINCVAWRSTAEFIAKYFTKGSRIGIVGTIQTRTYDDQNGVRRYVTEVVVDEAEFVTSKAQNPGASRGDMPAQQAPAQQNADDLFAEELSDFQPLDDAELPF</sequence>
<dbReference type="STRING" id="626937.HMPREF3293_02559"/>
<name>A0A136Q1B8_9FIRM</name>
<dbReference type="PROSITE" id="PS50935">
    <property type="entry name" value="SSB"/>
    <property type="match status" value="1"/>
</dbReference>
<dbReference type="GO" id="GO:0009295">
    <property type="term" value="C:nucleoid"/>
    <property type="evidence" value="ECO:0007669"/>
    <property type="project" value="TreeGrafter"/>
</dbReference>
<comment type="caution">
    <text evidence="5">The sequence shown here is derived from an EMBL/GenBank/DDBJ whole genome shotgun (WGS) entry which is preliminary data.</text>
</comment>
<dbReference type="Proteomes" id="UP000070366">
    <property type="component" value="Unassembled WGS sequence"/>
</dbReference>
<dbReference type="PANTHER" id="PTHR10302">
    <property type="entry name" value="SINGLE-STRANDED DNA-BINDING PROTEIN"/>
    <property type="match status" value="1"/>
</dbReference>
<dbReference type="EMBL" id="LSZW01000064">
    <property type="protein sequence ID" value="KXK64480.1"/>
    <property type="molecule type" value="Genomic_DNA"/>
</dbReference>
<dbReference type="KEGG" id="cmiu:B1H56_00655"/>
<evidence type="ECO:0000256" key="1">
    <source>
        <dbReference type="ARBA" id="ARBA00023125"/>
    </source>
</evidence>
<dbReference type="InterPro" id="IPR011344">
    <property type="entry name" value="ssDNA-bd"/>
</dbReference>
<dbReference type="Pfam" id="PF00436">
    <property type="entry name" value="SSB"/>
    <property type="match status" value="1"/>
</dbReference>